<name>A0A6I4J2J8_9SPHN</name>
<dbReference type="NCBIfam" id="TIGR02117">
    <property type="entry name" value="chp_urease_rgn"/>
    <property type="match status" value="1"/>
</dbReference>
<evidence type="ECO:0000313" key="1">
    <source>
        <dbReference type="EMBL" id="MVO78655.1"/>
    </source>
</evidence>
<sequence>MLPLLYLAAGAIGGAVPRNAGWREAGDGVTIYVATNGIHTGLVLPARAGGIDWSTIARPQDIADPRYAGRWLWFGWGERDFYLNTPTWRELSPRTALHALAGSDRTLMHVDHLLAPWGDARPIRLSPEQYHRLAAAIRASFDPADRRPIRGYDVADVFYPARGHYDAIRTCNWWTSRMLARAGVRVGAWTPFSATVMQWF</sequence>
<dbReference type="Proteomes" id="UP000441389">
    <property type="component" value="Unassembled WGS sequence"/>
</dbReference>
<dbReference type="AlphaFoldDB" id="A0A6I4J2J8"/>
<dbReference type="Pfam" id="PF09601">
    <property type="entry name" value="DUF2459"/>
    <property type="match status" value="1"/>
</dbReference>
<protein>
    <submittedName>
        <fullName evidence="1">TIGR02117 family protein</fullName>
    </submittedName>
</protein>
<proteinExistence type="predicted"/>
<evidence type="ECO:0000313" key="2">
    <source>
        <dbReference type="Proteomes" id="UP000441389"/>
    </source>
</evidence>
<accession>A0A6I4J2J8</accession>
<keyword evidence="2" id="KW-1185">Reference proteome</keyword>
<gene>
    <name evidence="1" type="ORF">GON01_12025</name>
</gene>
<dbReference type="InterPro" id="IPR011727">
    <property type="entry name" value="CHP02117"/>
</dbReference>
<organism evidence="1 2">
    <name type="scientific">Sphingomonas horti</name>
    <dbReference type="NCBI Taxonomy" id="2682842"/>
    <lineage>
        <taxon>Bacteria</taxon>
        <taxon>Pseudomonadati</taxon>
        <taxon>Pseudomonadota</taxon>
        <taxon>Alphaproteobacteria</taxon>
        <taxon>Sphingomonadales</taxon>
        <taxon>Sphingomonadaceae</taxon>
        <taxon>Sphingomonas</taxon>
    </lineage>
</organism>
<comment type="caution">
    <text evidence="1">The sequence shown here is derived from an EMBL/GenBank/DDBJ whole genome shotgun (WGS) entry which is preliminary data.</text>
</comment>
<dbReference type="EMBL" id="WQMS01000014">
    <property type="protein sequence ID" value="MVO78655.1"/>
    <property type="molecule type" value="Genomic_DNA"/>
</dbReference>
<reference evidence="1 2" key="1">
    <citation type="submission" date="2019-12" db="EMBL/GenBank/DDBJ databases">
        <authorList>
            <person name="Huq M.A."/>
        </authorList>
    </citation>
    <scope>NUCLEOTIDE SEQUENCE [LARGE SCALE GENOMIC DNA]</scope>
    <source>
        <strain evidence="1 2">MAH-20</strain>
    </source>
</reference>